<feature type="chain" id="PRO_5031196618" description="Transglutaminase-like domain-containing protein" evidence="1">
    <location>
        <begin position="18"/>
        <end position="362"/>
    </location>
</feature>
<organism evidence="3 4">
    <name type="scientific">Flammeovirga agarivorans</name>
    <dbReference type="NCBI Taxonomy" id="2726742"/>
    <lineage>
        <taxon>Bacteria</taxon>
        <taxon>Pseudomonadati</taxon>
        <taxon>Bacteroidota</taxon>
        <taxon>Cytophagia</taxon>
        <taxon>Cytophagales</taxon>
        <taxon>Flammeovirgaceae</taxon>
        <taxon>Flammeovirga</taxon>
    </lineage>
</organism>
<name>A0A7X8XVD6_9BACT</name>
<keyword evidence="1" id="KW-0732">Signal</keyword>
<accession>A0A7X8XVD6</accession>
<dbReference type="RefSeq" id="WP_168881943.1">
    <property type="nucleotide sequence ID" value="NZ_JABAIL010000002.1"/>
</dbReference>
<dbReference type="InterPro" id="IPR002931">
    <property type="entry name" value="Transglutaminase-like"/>
</dbReference>
<dbReference type="InterPro" id="IPR007562">
    <property type="entry name" value="Transglutaminase-like_domain"/>
</dbReference>
<reference evidence="3 4" key="1">
    <citation type="submission" date="2020-04" db="EMBL/GenBank/DDBJ databases">
        <title>Flammeovirga sp. SR4, a novel species isolated from seawater.</title>
        <authorList>
            <person name="Wang X."/>
        </authorList>
    </citation>
    <scope>NUCLEOTIDE SEQUENCE [LARGE SCALE GENOMIC DNA]</scope>
    <source>
        <strain evidence="3 4">SR4</strain>
    </source>
</reference>
<proteinExistence type="predicted"/>
<evidence type="ECO:0000313" key="4">
    <source>
        <dbReference type="Proteomes" id="UP000585050"/>
    </source>
</evidence>
<dbReference type="PANTHER" id="PTHR46333">
    <property type="entry name" value="CYTOKINESIS PROTEIN 3"/>
    <property type="match status" value="1"/>
</dbReference>
<evidence type="ECO:0000313" key="3">
    <source>
        <dbReference type="EMBL" id="NLR91247.1"/>
    </source>
</evidence>
<gene>
    <name evidence="3" type="ORF">HGP29_08520</name>
</gene>
<evidence type="ECO:0000259" key="2">
    <source>
        <dbReference type="SMART" id="SM00460"/>
    </source>
</evidence>
<evidence type="ECO:0000256" key="1">
    <source>
        <dbReference type="SAM" id="SignalP"/>
    </source>
</evidence>
<protein>
    <recommendedName>
        <fullName evidence="2">Transglutaminase-like domain-containing protein</fullName>
    </recommendedName>
</protein>
<dbReference type="Pfam" id="PF04473">
    <property type="entry name" value="DUF553"/>
    <property type="match status" value="1"/>
</dbReference>
<dbReference type="Gene3D" id="3.10.620.30">
    <property type="match status" value="1"/>
</dbReference>
<dbReference type="SMART" id="SM00460">
    <property type="entry name" value="TGc"/>
    <property type="match status" value="1"/>
</dbReference>
<dbReference type="InterPro" id="IPR038765">
    <property type="entry name" value="Papain-like_cys_pep_sf"/>
</dbReference>
<sequence length="362" mass="41987">MKKLILLCLLISHVSFGQSKLVSQTIGKIDIQEDTVKSVFDWIVKNIKYDVNKLQKIKNGKSPTGKMKFYTTNERNVYLIDQVVKKKAGVCQDYSLLLDVIMKELGYESYIIKGYTKRKDGSIGGAFGHTWNAIKVNGEWKLYDPTWGAGTVENGKKFHQNYDLNWYDVAPEKMIERHMPYDPIWQLLDTPYTYENFNKNTIPTPQEPKYDYNTLIAEHLKKDDKSRMEAEVARSEELGNTINLVKEWRKLTLRNMSIHGVTSNRELLEKGKEAGSNAIEGFNFYVEARNKHFKGKKWSAVNAKAKLVEAKDNIEIAYDIFNNIDVDEPELKMKINEYIDRFKQIKQKIDEGLVYIKDMKGI</sequence>
<dbReference type="GO" id="GO:0005737">
    <property type="term" value="C:cytoplasm"/>
    <property type="evidence" value="ECO:0007669"/>
    <property type="project" value="TreeGrafter"/>
</dbReference>
<dbReference type="SUPFAM" id="SSF54001">
    <property type="entry name" value="Cysteine proteinases"/>
    <property type="match status" value="1"/>
</dbReference>
<feature type="domain" description="Transglutaminase-like" evidence="2">
    <location>
        <begin position="83"/>
        <end position="147"/>
    </location>
</feature>
<feature type="signal peptide" evidence="1">
    <location>
        <begin position="1"/>
        <end position="17"/>
    </location>
</feature>
<keyword evidence="4" id="KW-1185">Reference proteome</keyword>
<dbReference type="InterPro" id="IPR052557">
    <property type="entry name" value="CAP/Cytokinesis_protein"/>
</dbReference>
<dbReference type="Proteomes" id="UP000585050">
    <property type="component" value="Unassembled WGS sequence"/>
</dbReference>
<dbReference type="AlphaFoldDB" id="A0A7X8XVD6"/>
<dbReference type="EMBL" id="JABAIL010000002">
    <property type="protein sequence ID" value="NLR91247.1"/>
    <property type="molecule type" value="Genomic_DNA"/>
</dbReference>
<dbReference type="PANTHER" id="PTHR46333:SF2">
    <property type="entry name" value="CYTOKINESIS PROTEIN 3"/>
    <property type="match status" value="1"/>
</dbReference>
<comment type="caution">
    <text evidence="3">The sequence shown here is derived from an EMBL/GenBank/DDBJ whole genome shotgun (WGS) entry which is preliminary data.</text>
</comment>